<sequence>METWFLVLGWFLSILTIIGNGFIIFLVCNKRQLRTKTNAFVVSLAVADLCVGICVFPLLFLHEMTRDRSYWQDLEKATFIVRWFFQDASVVCLCSLVLERYIAIVMPYKYVTFMTRRRVIQMIALPWTITVIFISLESSLLISLNSFNWKIFMWFAIIFFAFLPCCMVIFCLVSILFVVHKHNQQFHILTRQLRFNYRVSYKTYEKSAVILMSVVSGFFLAYNVLAIRCGILFFLLNKGCSDTRYKIPMLVINSAVNPLAYASFKRDIKKELIRLM</sequence>
<dbReference type="PROSITE" id="PS50262">
    <property type="entry name" value="G_PROTEIN_RECEP_F1_2"/>
    <property type="match status" value="1"/>
</dbReference>
<comment type="subcellular location">
    <subcellularLocation>
        <location evidence="1">Cell membrane</location>
        <topology evidence="1">Multi-pass membrane protein</topology>
    </subcellularLocation>
</comment>
<feature type="domain" description="G-protein coupled receptors family 1 profile" evidence="11">
    <location>
        <begin position="19"/>
        <end position="261"/>
    </location>
</feature>
<feature type="transmembrane region" description="Helical" evidence="10">
    <location>
        <begin position="6"/>
        <end position="27"/>
    </location>
</feature>
<feature type="transmembrane region" description="Helical" evidence="10">
    <location>
        <begin position="80"/>
        <end position="98"/>
    </location>
</feature>
<proteinExistence type="predicted"/>
<evidence type="ECO:0000313" key="13">
    <source>
        <dbReference type="Proteomes" id="UP001159405"/>
    </source>
</evidence>
<feature type="non-terminal residue" evidence="12">
    <location>
        <position position="276"/>
    </location>
</feature>
<comment type="caution">
    <text evidence="12">The sequence shown here is derived from an EMBL/GenBank/DDBJ whole genome shotgun (WGS) entry which is preliminary data.</text>
</comment>
<keyword evidence="4 10" id="KW-1133">Transmembrane helix</keyword>
<dbReference type="InterPro" id="IPR000276">
    <property type="entry name" value="GPCR_Rhodpsn"/>
</dbReference>
<keyword evidence="6 10" id="KW-0472">Membrane</keyword>
<dbReference type="CDD" id="cd00637">
    <property type="entry name" value="7tm_classA_rhodopsin-like"/>
    <property type="match status" value="1"/>
</dbReference>
<evidence type="ECO:0000256" key="10">
    <source>
        <dbReference type="SAM" id="Phobius"/>
    </source>
</evidence>
<organism evidence="12 13">
    <name type="scientific">Porites lobata</name>
    <dbReference type="NCBI Taxonomy" id="104759"/>
    <lineage>
        <taxon>Eukaryota</taxon>
        <taxon>Metazoa</taxon>
        <taxon>Cnidaria</taxon>
        <taxon>Anthozoa</taxon>
        <taxon>Hexacorallia</taxon>
        <taxon>Scleractinia</taxon>
        <taxon>Fungiina</taxon>
        <taxon>Poritidae</taxon>
        <taxon>Porites</taxon>
    </lineage>
</organism>
<keyword evidence="8" id="KW-0325">Glycoprotein</keyword>
<evidence type="ECO:0000256" key="4">
    <source>
        <dbReference type="ARBA" id="ARBA00022989"/>
    </source>
</evidence>
<dbReference type="Gene3D" id="1.20.1070.10">
    <property type="entry name" value="Rhodopsin 7-helix transmembrane proteins"/>
    <property type="match status" value="1"/>
</dbReference>
<keyword evidence="3 10" id="KW-0812">Transmembrane</keyword>
<evidence type="ECO:0000256" key="6">
    <source>
        <dbReference type="ARBA" id="ARBA00023136"/>
    </source>
</evidence>
<gene>
    <name evidence="12" type="ORF">PLOB_00000100</name>
</gene>
<dbReference type="PANTHER" id="PTHR24246">
    <property type="entry name" value="OLFACTORY RECEPTOR AND ADENOSINE RECEPTOR"/>
    <property type="match status" value="1"/>
</dbReference>
<name>A0ABN8MPF9_9CNID</name>
<accession>A0ABN8MPF9</accession>
<keyword evidence="13" id="KW-1185">Reference proteome</keyword>
<dbReference type="InterPro" id="IPR017452">
    <property type="entry name" value="GPCR_Rhodpsn_7TM"/>
</dbReference>
<feature type="transmembrane region" description="Helical" evidence="10">
    <location>
        <begin position="119"/>
        <end position="136"/>
    </location>
</feature>
<dbReference type="Proteomes" id="UP001159405">
    <property type="component" value="Unassembled WGS sequence"/>
</dbReference>
<evidence type="ECO:0000313" key="12">
    <source>
        <dbReference type="EMBL" id="CAH3032622.1"/>
    </source>
</evidence>
<feature type="transmembrane region" description="Helical" evidence="10">
    <location>
        <begin position="208"/>
        <end position="235"/>
    </location>
</feature>
<dbReference type="SMART" id="SM01381">
    <property type="entry name" value="7TM_GPCR_Srsx"/>
    <property type="match status" value="1"/>
</dbReference>
<evidence type="ECO:0000256" key="8">
    <source>
        <dbReference type="ARBA" id="ARBA00023180"/>
    </source>
</evidence>
<keyword evidence="2" id="KW-1003">Cell membrane</keyword>
<keyword evidence="9" id="KW-0807">Transducer</keyword>
<reference evidence="12 13" key="1">
    <citation type="submission" date="2022-05" db="EMBL/GenBank/DDBJ databases">
        <authorList>
            <consortium name="Genoscope - CEA"/>
            <person name="William W."/>
        </authorList>
    </citation>
    <scope>NUCLEOTIDE SEQUENCE [LARGE SCALE GENOMIC DNA]</scope>
</reference>
<dbReference type="Pfam" id="PF00001">
    <property type="entry name" value="7tm_1"/>
    <property type="match status" value="1"/>
</dbReference>
<dbReference type="PRINTS" id="PR00237">
    <property type="entry name" value="GPCRRHODOPSN"/>
</dbReference>
<evidence type="ECO:0000256" key="9">
    <source>
        <dbReference type="ARBA" id="ARBA00023224"/>
    </source>
</evidence>
<evidence type="ECO:0000256" key="1">
    <source>
        <dbReference type="ARBA" id="ARBA00004651"/>
    </source>
</evidence>
<dbReference type="PANTHER" id="PTHR24246:SF27">
    <property type="entry name" value="ADENOSINE RECEPTOR, ISOFORM A"/>
    <property type="match status" value="1"/>
</dbReference>
<evidence type="ECO:0000256" key="3">
    <source>
        <dbReference type="ARBA" id="ARBA00022692"/>
    </source>
</evidence>
<evidence type="ECO:0000256" key="7">
    <source>
        <dbReference type="ARBA" id="ARBA00023170"/>
    </source>
</evidence>
<protein>
    <recommendedName>
        <fullName evidence="11">G-protein coupled receptors family 1 profile domain-containing protein</fullName>
    </recommendedName>
</protein>
<feature type="transmembrane region" description="Helical" evidence="10">
    <location>
        <begin position="39"/>
        <end position="60"/>
    </location>
</feature>
<evidence type="ECO:0000256" key="2">
    <source>
        <dbReference type="ARBA" id="ARBA00022475"/>
    </source>
</evidence>
<feature type="transmembrane region" description="Helical" evidence="10">
    <location>
        <begin position="151"/>
        <end position="179"/>
    </location>
</feature>
<evidence type="ECO:0000256" key="5">
    <source>
        <dbReference type="ARBA" id="ARBA00023040"/>
    </source>
</evidence>
<keyword evidence="7" id="KW-0675">Receptor</keyword>
<keyword evidence="5" id="KW-0297">G-protein coupled receptor</keyword>
<feature type="transmembrane region" description="Helical" evidence="10">
    <location>
        <begin position="247"/>
        <end position="264"/>
    </location>
</feature>
<dbReference type="SUPFAM" id="SSF81321">
    <property type="entry name" value="Family A G protein-coupled receptor-like"/>
    <property type="match status" value="1"/>
</dbReference>
<dbReference type="EMBL" id="CALNXK010000001">
    <property type="protein sequence ID" value="CAH3032622.1"/>
    <property type="molecule type" value="Genomic_DNA"/>
</dbReference>
<evidence type="ECO:0000259" key="11">
    <source>
        <dbReference type="PROSITE" id="PS50262"/>
    </source>
</evidence>